<name>A0AA36I6M8_9DINO</name>
<feature type="coiled-coil region" evidence="1">
    <location>
        <begin position="196"/>
        <end position="230"/>
    </location>
</feature>
<keyword evidence="1" id="KW-0175">Coiled coil</keyword>
<feature type="compositionally biased region" description="Basic residues" evidence="2">
    <location>
        <begin position="529"/>
        <end position="538"/>
    </location>
</feature>
<organism evidence="3 4">
    <name type="scientific">Effrenium voratum</name>
    <dbReference type="NCBI Taxonomy" id="2562239"/>
    <lineage>
        <taxon>Eukaryota</taxon>
        <taxon>Sar</taxon>
        <taxon>Alveolata</taxon>
        <taxon>Dinophyceae</taxon>
        <taxon>Suessiales</taxon>
        <taxon>Symbiodiniaceae</taxon>
        <taxon>Effrenium</taxon>
    </lineage>
</organism>
<dbReference type="Proteomes" id="UP001178507">
    <property type="component" value="Unassembled WGS sequence"/>
</dbReference>
<comment type="caution">
    <text evidence="3">The sequence shown here is derived from an EMBL/GenBank/DDBJ whole genome shotgun (WGS) entry which is preliminary data.</text>
</comment>
<dbReference type="EMBL" id="CAUJNA010000865">
    <property type="protein sequence ID" value="CAJ1382017.1"/>
    <property type="molecule type" value="Genomic_DNA"/>
</dbReference>
<evidence type="ECO:0000256" key="1">
    <source>
        <dbReference type="SAM" id="Coils"/>
    </source>
</evidence>
<sequence length="632" mass="70335">MQSESPRVGALASPLNSCFDSDDNVLIRHSEITLQNWKKEGRTACWLAGERSLYAGGPGGEFSFDDGVDHMTTTASMVLQRVENDDYSIAGITKESEDTDRRFSVSDAVQLISGGTVIGAVAEDMLRKLKTNGCRSGISRRYVVTYELYGKLAEKVRQVLEQMEDISKIEVERANLAVKLKAGNVDANSIARALGREEDQELVAKLKAAAEQMQEDEDQEIESREKLVAEIEAIVTRDDLTILLKDVLAVLERFRWQDMAMELRKWLAMGENSDTVMRRLLDDTVELQREAFSVLTLSKFLVDETLSSHVLLAARCLSDFHETIDREMRDILEQCGLDDSITVRMLSDVKNQMLVEGWTRQSSAMLEEGDSELRVTTPSDCRANSATGINVAELTEAQQMMVMEREGQRRIHRRVMSDLFAVIQEHKRKVEMNRSLYDHMLTTTLRDAAQEAGRKNIRRGSASPASQEQKSPDSYLQIAMQQHESEPPKPDIDFNEDLFGEDEPGADDGENEIENDAENGADAGGGKASKARARKGRAKGAPGQRSITRKKTKREKPEKEPNAKKGPQRFQIGAIRLLQSGKAYMDEIIGAVAEKNMLEDECAADSQKARAAEEEGQGCHREAASGPDGAQI</sequence>
<evidence type="ECO:0000313" key="4">
    <source>
        <dbReference type="Proteomes" id="UP001178507"/>
    </source>
</evidence>
<accession>A0AA36I6M8</accession>
<dbReference type="AlphaFoldDB" id="A0AA36I6M8"/>
<proteinExistence type="predicted"/>
<reference evidence="3" key="1">
    <citation type="submission" date="2023-08" db="EMBL/GenBank/DDBJ databases">
        <authorList>
            <person name="Chen Y."/>
            <person name="Shah S."/>
            <person name="Dougan E. K."/>
            <person name="Thang M."/>
            <person name="Chan C."/>
        </authorList>
    </citation>
    <scope>NUCLEOTIDE SEQUENCE</scope>
</reference>
<feature type="region of interest" description="Disordered" evidence="2">
    <location>
        <begin position="449"/>
        <end position="571"/>
    </location>
</feature>
<feature type="compositionally biased region" description="Polar residues" evidence="2">
    <location>
        <begin position="463"/>
        <end position="482"/>
    </location>
</feature>
<protein>
    <submittedName>
        <fullName evidence="3">Uncharacterized protein</fullName>
    </submittedName>
</protein>
<gene>
    <name evidence="3" type="ORF">EVOR1521_LOCUS9513</name>
</gene>
<feature type="compositionally biased region" description="Basic and acidic residues" evidence="2">
    <location>
        <begin position="608"/>
        <end position="623"/>
    </location>
</feature>
<keyword evidence="4" id="KW-1185">Reference proteome</keyword>
<evidence type="ECO:0000313" key="3">
    <source>
        <dbReference type="EMBL" id="CAJ1382017.1"/>
    </source>
</evidence>
<evidence type="ECO:0000256" key="2">
    <source>
        <dbReference type="SAM" id="MobiDB-lite"/>
    </source>
</evidence>
<feature type="compositionally biased region" description="Basic and acidic residues" evidence="2">
    <location>
        <begin position="483"/>
        <end position="492"/>
    </location>
</feature>
<feature type="region of interest" description="Disordered" evidence="2">
    <location>
        <begin position="608"/>
        <end position="632"/>
    </location>
</feature>
<feature type="compositionally biased region" description="Acidic residues" evidence="2">
    <location>
        <begin position="493"/>
        <end position="519"/>
    </location>
</feature>